<dbReference type="STRING" id="1499967.U27_05932"/>
<evidence type="ECO:0000313" key="2">
    <source>
        <dbReference type="Proteomes" id="UP000030661"/>
    </source>
</evidence>
<dbReference type="AlphaFoldDB" id="A0A081C302"/>
<dbReference type="EMBL" id="DF820469">
    <property type="protein sequence ID" value="GAK58957.1"/>
    <property type="molecule type" value="Genomic_DNA"/>
</dbReference>
<keyword evidence="2" id="KW-1185">Reference proteome</keyword>
<reference evidence="1" key="1">
    <citation type="journal article" date="2015" name="PeerJ">
        <title>First genomic representation of candidate bacterial phylum KSB3 points to enhanced environmental sensing as a trigger of wastewater bulking.</title>
        <authorList>
            <person name="Sekiguchi Y."/>
            <person name="Ohashi A."/>
            <person name="Parks D.H."/>
            <person name="Yamauchi T."/>
            <person name="Tyson G.W."/>
            <person name="Hugenholtz P."/>
        </authorList>
    </citation>
    <scope>NUCLEOTIDE SEQUENCE [LARGE SCALE GENOMIC DNA]</scope>
</reference>
<proteinExistence type="predicted"/>
<gene>
    <name evidence="1" type="ORF">U27_05932</name>
</gene>
<organism evidence="1">
    <name type="scientific">Vecturithrix granuli</name>
    <dbReference type="NCBI Taxonomy" id="1499967"/>
    <lineage>
        <taxon>Bacteria</taxon>
        <taxon>Candidatus Moduliflexota</taxon>
        <taxon>Candidatus Vecturitrichia</taxon>
        <taxon>Candidatus Vecturitrichales</taxon>
        <taxon>Candidatus Vecturitrichaceae</taxon>
        <taxon>Candidatus Vecturithrix</taxon>
    </lineage>
</organism>
<dbReference type="eggNOG" id="ENOG50347E1">
    <property type="taxonomic scope" value="Bacteria"/>
</dbReference>
<dbReference type="HOGENOM" id="CLU_1947426_0_0_0"/>
<accession>A0A081C302</accession>
<evidence type="ECO:0000313" key="1">
    <source>
        <dbReference type="EMBL" id="GAK58957.1"/>
    </source>
</evidence>
<sequence length="134" mass="15823">MNTLRSILKEKKVDEAFSALGLDFDAYFPEAIAAQETNPYQDYEWIVKVVPGFGHIVNAVPTDARLNSLFWEEWFSKEGRIYHHLLFLQEPEHYDEIFNAPAYDDIHPARTLGKTWYVIDDQDLRPMRLRETFQ</sequence>
<protein>
    <submittedName>
        <fullName evidence="1">Uncharacterized protein</fullName>
    </submittedName>
</protein>
<dbReference type="Proteomes" id="UP000030661">
    <property type="component" value="Unassembled WGS sequence"/>
</dbReference>
<name>A0A081C302_VECG1</name>